<dbReference type="AlphaFoldDB" id="A0A345E4U9"/>
<gene>
    <name evidence="1" type="ORF">DU500_12755</name>
</gene>
<dbReference type="KEGG" id="haj:DU500_12755"/>
<evidence type="ECO:0000313" key="2">
    <source>
        <dbReference type="Proteomes" id="UP000253273"/>
    </source>
</evidence>
<sequence length="155" mass="18156">MNLWLVPVDEPSFQQTLAEPIDLSDWDDRPASFPERARVWGVRTDPEQGSWERNRRNLERMERGDPLLIYRNSESRYTATGRVGPMAHTEHVRDEYWDGGPALDVYVVEGYDDSLDVEPETVNRLLGYEESFWPQGLWQVSDDRPTDRVVQKFDI</sequence>
<accession>A0A345E4U9</accession>
<dbReference type="EMBL" id="CP031150">
    <property type="protein sequence ID" value="AXG07221.1"/>
    <property type="molecule type" value="Genomic_DNA"/>
</dbReference>
<reference evidence="1 2" key="1">
    <citation type="submission" date="2018-07" db="EMBL/GenBank/DDBJ databases">
        <title>Genome sequences of Haloplanus sp. CBA1113.</title>
        <authorList>
            <person name="Kim Y.B."/>
            <person name="Roh S.W."/>
        </authorList>
    </citation>
    <scope>NUCLEOTIDE SEQUENCE [LARGE SCALE GENOMIC DNA]</scope>
    <source>
        <strain evidence="1 2">CBA1113</strain>
    </source>
</reference>
<evidence type="ECO:0000313" key="1">
    <source>
        <dbReference type="EMBL" id="AXG07221.1"/>
    </source>
</evidence>
<dbReference type="OrthoDB" id="304494at2157"/>
<name>A0A345E4U9_9EURY</name>
<proteinExistence type="predicted"/>
<organism evidence="1 2">
    <name type="scientific">Haloplanus rubicundus</name>
    <dbReference type="NCBI Taxonomy" id="1547898"/>
    <lineage>
        <taxon>Archaea</taxon>
        <taxon>Methanobacteriati</taxon>
        <taxon>Methanobacteriota</taxon>
        <taxon>Stenosarchaea group</taxon>
        <taxon>Halobacteria</taxon>
        <taxon>Halobacteriales</taxon>
        <taxon>Haloferacaceae</taxon>
        <taxon>Haloplanus</taxon>
    </lineage>
</organism>
<keyword evidence="2" id="KW-1185">Reference proteome</keyword>
<protein>
    <recommendedName>
        <fullName evidence="3">EVE domain-containing protein</fullName>
    </recommendedName>
</protein>
<dbReference type="Proteomes" id="UP000253273">
    <property type="component" value="Chromosome"/>
</dbReference>
<evidence type="ECO:0008006" key="3">
    <source>
        <dbReference type="Google" id="ProtNLM"/>
    </source>
</evidence>